<sequence length="218" mass="26106">MKKILIFLTLIFLFSANYAFSASDISSLDKVRIKQTLRNLVKAINEWDSSAVSELISSENKELESDIQDRVSWRIAYELDYNPFDKHIETISDDKVKLDAIFAAAGPGWNINWLWTYFILQKNGNKWFIADTDFHTKLWADYVFGIFKKIMIYWSPIFIIIFWFWIWMLIDCIKREFDEKSTWIILLIFLNVFASILYFFMIKRKNIIRKPLVFDINF</sequence>
<accession>K2H2V6</accession>
<evidence type="ECO:0000256" key="4">
    <source>
        <dbReference type="ARBA" id="ARBA00022989"/>
    </source>
</evidence>
<evidence type="ECO:0000256" key="3">
    <source>
        <dbReference type="ARBA" id="ARBA00022692"/>
    </source>
</evidence>
<evidence type="ECO:0000256" key="5">
    <source>
        <dbReference type="ARBA" id="ARBA00023136"/>
    </source>
</evidence>
<feature type="transmembrane region" description="Helical" evidence="6">
    <location>
        <begin position="182"/>
        <end position="201"/>
    </location>
</feature>
<keyword evidence="7" id="KW-0732">Signal</keyword>
<dbReference type="AlphaFoldDB" id="K2H2V6"/>
<keyword evidence="5 6" id="KW-0472">Membrane</keyword>
<keyword evidence="3 6" id="KW-0812">Transmembrane</keyword>
<dbReference type="GO" id="GO:0005886">
    <property type="term" value="C:plasma membrane"/>
    <property type="evidence" value="ECO:0007669"/>
    <property type="project" value="UniProtKB-SubCell"/>
</dbReference>
<comment type="caution">
    <text evidence="9">The sequence shown here is derived from an EMBL/GenBank/DDBJ whole genome shotgun (WGS) entry which is preliminary data.</text>
</comment>
<feature type="transmembrane region" description="Helical" evidence="6">
    <location>
        <begin position="151"/>
        <end position="170"/>
    </location>
</feature>
<feature type="signal peptide" evidence="7">
    <location>
        <begin position="1"/>
        <end position="21"/>
    </location>
</feature>
<comment type="subcellular location">
    <subcellularLocation>
        <location evidence="1">Cell membrane</location>
        <topology evidence="1">Multi-pass membrane protein</topology>
    </subcellularLocation>
</comment>
<organism evidence="9">
    <name type="scientific">uncultured bacterium</name>
    <name type="common">gcode 4</name>
    <dbReference type="NCBI Taxonomy" id="1234023"/>
    <lineage>
        <taxon>Bacteria</taxon>
        <taxon>environmental samples</taxon>
    </lineage>
</organism>
<proteinExistence type="predicted"/>
<keyword evidence="2" id="KW-1003">Cell membrane</keyword>
<dbReference type="Pfam" id="PF13396">
    <property type="entry name" value="PLDc_N"/>
    <property type="match status" value="1"/>
</dbReference>
<gene>
    <name evidence="9" type="ORF">ACD_2C00037G0004</name>
</gene>
<feature type="chain" id="PRO_5017428413" description="Cardiolipin synthase N-terminal domain-containing protein" evidence="7">
    <location>
        <begin position="22"/>
        <end position="218"/>
    </location>
</feature>
<feature type="domain" description="Cardiolipin synthase N-terminal" evidence="8">
    <location>
        <begin position="164"/>
        <end position="200"/>
    </location>
</feature>
<protein>
    <recommendedName>
        <fullName evidence="8">Cardiolipin synthase N-terminal domain-containing protein</fullName>
    </recommendedName>
</protein>
<dbReference type="InterPro" id="IPR027379">
    <property type="entry name" value="CLS_N"/>
</dbReference>
<evidence type="ECO:0000256" key="6">
    <source>
        <dbReference type="SAM" id="Phobius"/>
    </source>
</evidence>
<evidence type="ECO:0000256" key="7">
    <source>
        <dbReference type="SAM" id="SignalP"/>
    </source>
</evidence>
<evidence type="ECO:0000313" key="9">
    <source>
        <dbReference type="EMBL" id="EKE30140.1"/>
    </source>
</evidence>
<name>K2H2V6_9BACT</name>
<evidence type="ECO:0000256" key="1">
    <source>
        <dbReference type="ARBA" id="ARBA00004651"/>
    </source>
</evidence>
<evidence type="ECO:0000256" key="2">
    <source>
        <dbReference type="ARBA" id="ARBA00022475"/>
    </source>
</evidence>
<keyword evidence="4 6" id="KW-1133">Transmembrane helix</keyword>
<reference evidence="9" key="1">
    <citation type="journal article" date="2012" name="Science">
        <title>Fermentation, hydrogen, and sulfur metabolism in multiple uncultivated bacterial phyla.</title>
        <authorList>
            <person name="Wrighton K.C."/>
            <person name="Thomas B.C."/>
            <person name="Sharon I."/>
            <person name="Miller C.S."/>
            <person name="Castelle C.J."/>
            <person name="VerBerkmoes N.C."/>
            <person name="Wilkins M.J."/>
            <person name="Hettich R.L."/>
            <person name="Lipton M.S."/>
            <person name="Williams K.H."/>
            <person name="Long P.E."/>
            <person name="Banfield J.F."/>
        </authorList>
    </citation>
    <scope>NUCLEOTIDE SEQUENCE [LARGE SCALE GENOMIC DNA]</scope>
</reference>
<evidence type="ECO:0000259" key="8">
    <source>
        <dbReference type="Pfam" id="PF13396"/>
    </source>
</evidence>
<dbReference type="EMBL" id="AMFJ01000037">
    <property type="protein sequence ID" value="EKE30140.1"/>
    <property type="molecule type" value="Genomic_DNA"/>
</dbReference>